<sequence>MMKRYLSGIILPLLFAACNNNDVSNFQKELATQTDTLEFSNRNDTLIQGAKGTAIFFEKESFVLPDGNLPKGSVTVLLKECYSFSDMIRENLSTTSGKNILATRGMIYINAFADDQELQLKPGKKYIIHFPKDSIGSQKQMNLFYGKKQDDKVDWSLDSNTLLRPTAFMSGWMTTGYPNADTTKEPGFYFKEKSYEDIYGYFYKHFDYTKLQPTKDISDKQFSADFIVTKTGNISNLRIVEERLDSSGQSLVDNKTKADPYLYQYILQIPTLEPFYEFDGDKPEPINAPCSFYINIGLYPPAYRNNETYSRLFNQKYAAFKNKTIRTMNDAEMNYYIFSASKLGWINCDFFWQTNDAKINYIVKVDPGTKPNIKLIFKEQKSILNGTLVEDKYIFSNIPANQQVRVVSILFQNGHPQLAVKETTTIEKELEHLEYKDFSVEELEKEVNIQ</sequence>
<keyword evidence="2" id="KW-1185">Reference proteome</keyword>
<dbReference type="Proteomes" id="UP000261174">
    <property type="component" value="Unassembled WGS sequence"/>
</dbReference>
<comment type="caution">
    <text evidence="1">The sequence shown here is derived from an EMBL/GenBank/DDBJ whole genome shotgun (WGS) entry which is preliminary data.</text>
</comment>
<dbReference type="EMBL" id="QTJV01000009">
    <property type="protein sequence ID" value="RFM32784.1"/>
    <property type="molecule type" value="Genomic_DNA"/>
</dbReference>
<protein>
    <submittedName>
        <fullName evidence="1">Uncharacterized protein</fullName>
    </submittedName>
</protein>
<evidence type="ECO:0000313" key="2">
    <source>
        <dbReference type="Proteomes" id="UP000261174"/>
    </source>
</evidence>
<name>A0A3E1NY58_9BACT</name>
<organism evidence="1 2">
    <name type="scientific">Chitinophaga silvisoli</name>
    <dbReference type="NCBI Taxonomy" id="2291814"/>
    <lineage>
        <taxon>Bacteria</taxon>
        <taxon>Pseudomonadati</taxon>
        <taxon>Bacteroidota</taxon>
        <taxon>Chitinophagia</taxon>
        <taxon>Chitinophagales</taxon>
        <taxon>Chitinophagaceae</taxon>
        <taxon>Chitinophaga</taxon>
    </lineage>
</organism>
<dbReference type="OrthoDB" id="1488726at2"/>
<dbReference type="AlphaFoldDB" id="A0A3E1NY58"/>
<evidence type="ECO:0000313" key="1">
    <source>
        <dbReference type="EMBL" id="RFM32784.1"/>
    </source>
</evidence>
<gene>
    <name evidence="1" type="ORF">DXN04_24265</name>
</gene>
<proteinExistence type="predicted"/>
<dbReference type="PROSITE" id="PS51257">
    <property type="entry name" value="PROKAR_LIPOPROTEIN"/>
    <property type="match status" value="1"/>
</dbReference>
<dbReference type="RefSeq" id="WP_116855974.1">
    <property type="nucleotide sequence ID" value="NZ_QTJV01000009.1"/>
</dbReference>
<accession>A0A3E1NY58</accession>
<reference evidence="1 2" key="1">
    <citation type="submission" date="2018-08" db="EMBL/GenBank/DDBJ databases">
        <title>Chitinophaga sp. K20C18050901, a novel bacterium isolated from forest soil.</title>
        <authorList>
            <person name="Wang C."/>
        </authorList>
    </citation>
    <scope>NUCLEOTIDE SEQUENCE [LARGE SCALE GENOMIC DNA]</scope>
    <source>
        <strain evidence="1 2">K20C18050901</strain>
    </source>
</reference>